<gene>
    <name evidence="2" type="ORF">BJP36_37985</name>
</gene>
<protein>
    <submittedName>
        <fullName evidence="2">Transposase</fullName>
    </submittedName>
</protein>
<dbReference type="EMBL" id="CP017708">
    <property type="protein sequence ID" value="WAN69885.1"/>
    <property type="molecule type" value="Genomic_DNA"/>
</dbReference>
<organism evidence="2">
    <name type="scientific">Moorena producens (strain JHB)</name>
    <dbReference type="NCBI Taxonomy" id="1454205"/>
    <lineage>
        <taxon>Bacteria</taxon>
        <taxon>Bacillati</taxon>
        <taxon>Cyanobacteriota</taxon>
        <taxon>Cyanophyceae</taxon>
        <taxon>Coleofasciculales</taxon>
        <taxon>Coleofasciculaceae</taxon>
        <taxon>Moorena</taxon>
    </lineage>
</organism>
<sequence>MGVPPMSDCIKTRYIQFLDAQAKKAAKRLFKTGKFTVIVNDNASIHKSLKARERHIYWEKQGLLIFFQASYHPEMNRMEDQWLHLKRDELRGRVFQDEYDLVEGIIFGMNHRGEEGGFEVERFIFN</sequence>
<dbReference type="InterPro" id="IPR038717">
    <property type="entry name" value="Tc1-like_DDE_dom"/>
</dbReference>
<evidence type="ECO:0000259" key="1">
    <source>
        <dbReference type="Pfam" id="PF13358"/>
    </source>
</evidence>
<dbReference type="AlphaFoldDB" id="A0A9Q9SUJ8"/>
<proteinExistence type="predicted"/>
<name>A0A9Q9SUJ8_MOOP1</name>
<dbReference type="InterPro" id="IPR036397">
    <property type="entry name" value="RNaseH_sf"/>
</dbReference>
<dbReference type="GO" id="GO:0003676">
    <property type="term" value="F:nucleic acid binding"/>
    <property type="evidence" value="ECO:0007669"/>
    <property type="project" value="InterPro"/>
</dbReference>
<dbReference type="Gene3D" id="3.30.420.10">
    <property type="entry name" value="Ribonuclease H-like superfamily/Ribonuclease H"/>
    <property type="match status" value="1"/>
</dbReference>
<evidence type="ECO:0000313" key="2">
    <source>
        <dbReference type="EMBL" id="WAN69885.1"/>
    </source>
</evidence>
<accession>A0A9Q9SUJ8</accession>
<feature type="domain" description="Tc1-like transposase DDE" evidence="1">
    <location>
        <begin position="13"/>
        <end position="101"/>
    </location>
</feature>
<reference evidence="2" key="2">
    <citation type="submission" date="2022-10" db="EMBL/GenBank/DDBJ databases">
        <authorList>
            <person name="Ngo T.-E."/>
        </authorList>
    </citation>
    <scope>NUCLEOTIDE SEQUENCE</scope>
    <source>
        <strain evidence="2">JHB</strain>
    </source>
</reference>
<dbReference type="Proteomes" id="UP000176944">
    <property type="component" value="Chromosome"/>
</dbReference>
<reference evidence="2" key="1">
    <citation type="journal article" date="2017" name="Proc. Natl. Acad. Sci. U.S.A.">
        <title>Comparative genomics uncovers the prolific and distinctive metabolic potential of the cyanobacterial genus Moorea.</title>
        <authorList>
            <person name="Leao T."/>
            <person name="Castelao G."/>
            <person name="Korobeynikov A."/>
            <person name="Monroe E.A."/>
            <person name="Podell S."/>
            <person name="Glukhov E."/>
            <person name="Allen E.E."/>
            <person name="Gerwick W.H."/>
            <person name="Gerwick L."/>
        </authorList>
    </citation>
    <scope>NUCLEOTIDE SEQUENCE</scope>
    <source>
        <strain evidence="2">JHB</strain>
    </source>
</reference>
<dbReference type="Pfam" id="PF13358">
    <property type="entry name" value="DDE_3"/>
    <property type="match status" value="1"/>
</dbReference>